<reference evidence="2 3" key="1">
    <citation type="journal article" date="2015" name="Stand. Genomic Sci.">
        <title>Genomic Encyclopedia of Bacterial and Archaeal Type Strains, Phase III: the genomes of soil and plant-associated and newly described type strains.</title>
        <authorList>
            <person name="Whitman W.B."/>
            <person name="Woyke T."/>
            <person name="Klenk H.P."/>
            <person name="Zhou Y."/>
            <person name="Lilburn T.G."/>
            <person name="Beck B.J."/>
            <person name="De Vos P."/>
            <person name="Vandamme P."/>
            <person name="Eisen J.A."/>
            <person name="Garrity G."/>
            <person name="Hugenholtz P."/>
            <person name="Kyrpides N.C."/>
        </authorList>
    </citation>
    <scope>NUCLEOTIDE SEQUENCE [LARGE SCALE GENOMIC DNA]</scope>
    <source>
        <strain evidence="2 3">VKM Ac-2538</strain>
    </source>
</reference>
<name>A0ABY2BTQ6_9ACTN</name>
<accession>A0ABY2BTQ6</accession>
<feature type="transmembrane region" description="Helical" evidence="1">
    <location>
        <begin position="158"/>
        <end position="182"/>
    </location>
</feature>
<keyword evidence="1" id="KW-1133">Transmembrane helix</keyword>
<comment type="caution">
    <text evidence="2">The sequence shown here is derived from an EMBL/GenBank/DDBJ whole genome shotgun (WGS) entry which is preliminary data.</text>
</comment>
<feature type="transmembrane region" description="Helical" evidence="1">
    <location>
        <begin position="21"/>
        <end position="40"/>
    </location>
</feature>
<dbReference type="Proteomes" id="UP000295818">
    <property type="component" value="Unassembled WGS sequence"/>
</dbReference>
<proteinExistence type="predicted"/>
<sequence>MDSLDDRTEQPAGTQLKRMRWAVGLNGLLSIAFGVVLLVWPGISIYALTILFGAYTLASGVVELAYSFSAGANRERGWLIVSSLLGIAVGAAALLWTGISALALLYVIGAYAIALGVIAIGGAFWLPIDGSDTALMSLSGVVSILFGIVIFAQPGTGALVTLALIAAFALVAGVTQLAFAVGGKRLLDGGLKDGFERKPKPQPSH</sequence>
<feature type="transmembrane region" description="Helical" evidence="1">
    <location>
        <begin position="46"/>
        <end position="66"/>
    </location>
</feature>
<feature type="transmembrane region" description="Helical" evidence="1">
    <location>
        <begin position="103"/>
        <end position="126"/>
    </location>
</feature>
<dbReference type="PANTHER" id="PTHR34989:SF1">
    <property type="entry name" value="PROTEIN HDED"/>
    <property type="match status" value="1"/>
</dbReference>
<gene>
    <name evidence="2" type="ORF">EV644_10139</name>
</gene>
<keyword evidence="3" id="KW-1185">Reference proteome</keyword>
<evidence type="ECO:0000313" key="3">
    <source>
        <dbReference type="Proteomes" id="UP000295818"/>
    </source>
</evidence>
<evidence type="ECO:0000256" key="1">
    <source>
        <dbReference type="SAM" id="Phobius"/>
    </source>
</evidence>
<keyword evidence="1" id="KW-0812">Transmembrane</keyword>
<feature type="transmembrane region" description="Helical" evidence="1">
    <location>
        <begin position="78"/>
        <end position="97"/>
    </location>
</feature>
<organism evidence="2 3">
    <name type="scientific">Kribbella orskensis</name>
    <dbReference type="NCBI Taxonomy" id="2512216"/>
    <lineage>
        <taxon>Bacteria</taxon>
        <taxon>Bacillati</taxon>
        <taxon>Actinomycetota</taxon>
        <taxon>Actinomycetes</taxon>
        <taxon>Propionibacteriales</taxon>
        <taxon>Kribbellaceae</taxon>
        <taxon>Kribbella</taxon>
    </lineage>
</organism>
<evidence type="ECO:0000313" key="2">
    <source>
        <dbReference type="EMBL" id="TCO31399.1"/>
    </source>
</evidence>
<dbReference type="InterPro" id="IPR052712">
    <property type="entry name" value="Acid_resist_chaperone_HdeD"/>
</dbReference>
<dbReference type="InterPro" id="IPR005325">
    <property type="entry name" value="DUF308_memb"/>
</dbReference>
<keyword evidence="1" id="KW-0472">Membrane</keyword>
<dbReference type="EMBL" id="SLWM01000001">
    <property type="protein sequence ID" value="TCO31399.1"/>
    <property type="molecule type" value="Genomic_DNA"/>
</dbReference>
<dbReference type="Pfam" id="PF03729">
    <property type="entry name" value="DUF308"/>
    <property type="match status" value="2"/>
</dbReference>
<feature type="transmembrane region" description="Helical" evidence="1">
    <location>
        <begin position="133"/>
        <end position="152"/>
    </location>
</feature>
<dbReference type="PANTHER" id="PTHR34989">
    <property type="entry name" value="PROTEIN HDED"/>
    <property type="match status" value="1"/>
</dbReference>
<protein>
    <submittedName>
        <fullName evidence="2">Uncharacterized membrane protein HdeD (DUF308 family)</fullName>
    </submittedName>
</protein>